<name>A0A3R8MRA6_9BURK</name>
<dbReference type="InterPro" id="IPR036866">
    <property type="entry name" value="RibonucZ/Hydroxyglut_hydro"/>
</dbReference>
<dbReference type="Pfam" id="PF12706">
    <property type="entry name" value="Lactamase_B_2"/>
    <property type="match status" value="1"/>
</dbReference>
<evidence type="ECO:0000313" key="3">
    <source>
        <dbReference type="Proteomes" id="UP000270261"/>
    </source>
</evidence>
<dbReference type="CDD" id="cd07735">
    <property type="entry name" value="class_II_PDE_MBL-fold"/>
    <property type="match status" value="1"/>
</dbReference>
<dbReference type="SUPFAM" id="SSF56281">
    <property type="entry name" value="Metallo-hydrolase/oxidoreductase"/>
    <property type="match status" value="1"/>
</dbReference>
<dbReference type="PANTHER" id="PTHR28283">
    <property type="entry name" value="3',5'-CYCLIC-NUCLEOTIDE PHOSPHODIESTERASE 1"/>
    <property type="match status" value="1"/>
</dbReference>
<dbReference type="InterPro" id="IPR001279">
    <property type="entry name" value="Metallo-B-lactamas"/>
</dbReference>
<dbReference type="GO" id="GO:0004115">
    <property type="term" value="F:3',5'-cyclic-AMP phosphodiesterase activity"/>
    <property type="evidence" value="ECO:0007669"/>
    <property type="project" value="InterPro"/>
</dbReference>
<dbReference type="PRINTS" id="PR00388">
    <property type="entry name" value="PDIESTERASE2"/>
</dbReference>
<dbReference type="GO" id="GO:1902660">
    <property type="term" value="P:negative regulation of glucose mediated signaling pathway"/>
    <property type="evidence" value="ECO:0007669"/>
    <property type="project" value="TreeGrafter"/>
</dbReference>
<evidence type="ECO:0000313" key="2">
    <source>
        <dbReference type="EMBL" id="RRN44686.1"/>
    </source>
</evidence>
<dbReference type="OrthoDB" id="9803916at2"/>
<reference evidence="2 3" key="1">
    <citation type="submission" date="2018-11" db="EMBL/GenBank/DDBJ databases">
        <title>Genome sequencing of Lautropia sp. KCOM 2505 (= ChDC F240).</title>
        <authorList>
            <person name="Kook J.-K."/>
            <person name="Park S.-N."/>
            <person name="Lim Y.K."/>
        </authorList>
    </citation>
    <scope>NUCLEOTIDE SEQUENCE [LARGE SCALE GENOMIC DNA]</scope>
    <source>
        <strain evidence="2 3">KCOM 2505</strain>
    </source>
</reference>
<evidence type="ECO:0000259" key="1">
    <source>
        <dbReference type="SMART" id="SM00849"/>
    </source>
</evidence>
<dbReference type="Proteomes" id="UP000270261">
    <property type="component" value="Unassembled WGS sequence"/>
</dbReference>
<dbReference type="EMBL" id="RRUE01000002">
    <property type="protein sequence ID" value="RRN44686.1"/>
    <property type="molecule type" value="Genomic_DNA"/>
</dbReference>
<feature type="domain" description="Metallo-beta-lactamase" evidence="1">
    <location>
        <begin position="30"/>
        <end position="211"/>
    </location>
</feature>
<dbReference type="PANTHER" id="PTHR28283:SF1">
    <property type="entry name" value="3',5'-CYCLIC-NUCLEOTIDE PHOSPHODIESTERASE 1"/>
    <property type="match status" value="1"/>
</dbReference>
<comment type="caution">
    <text evidence="2">The sequence shown here is derived from an EMBL/GenBank/DDBJ whole genome shotgun (WGS) entry which is preliminary data.</text>
</comment>
<dbReference type="Gene3D" id="3.60.15.10">
    <property type="entry name" value="Ribonuclease Z/Hydroxyacylglutathione hydrolase-like"/>
    <property type="match status" value="1"/>
</dbReference>
<dbReference type="InterPro" id="IPR000396">
    <property type="entry name" value="Pdiesterase2"/>
</dbReference>
<organism evidence="2 3">
    <name type="scientific">Lautropia dentalis</name>
    <dbReference type="NCBI Taxonomy" id="2490857"/>
    <lineage>
        <taxon>Bacteria</taxon>
        <taxon>Pseudomonadati</taxon>
        <taxon>Pseudomonadota</taxon>
        <taxon>Betaproteobacteria</taxon>
        <taxon>Burkholderiales</taxon>
        <taxon>Burkholderiaceae</taxon>
        <taxon>Lautropia</taxon>
    </lineage>
</organism>
<sequence length="268" mass="30066">MRFMRFQILGCSGGLGGSPRTAGQAGKPFRTSSFLLDQDILIDAGTGVEDLPVDELRRIDHVFISHSHLDHICALPLMLDTVGSSRERPVTVHALPETIHALKAHIFNWVIWPDFTEIPHFDHPWMVYSPLQVDNPVTIGGRTIRPIGANHTVPALGFHISCEQGSLVYSGDTLPNDAFWRTVNGIADLRYLILETAFANRERDLAVTAKHLHPIQLAEELNRMRVDPQLCITHLKPSDREQIAREIEAWAGRFQPRILQTGDVLDID</sequence>
<dbReference type="SMART" id="SM00849">
    <property type="entry name" value="Lactamase_B"/>
    <property type="match status" value="1"/>
</dbReference>
<accession>A0A3R8MRA6</accession>
<keyword evidence="3" id="KW-1185">Reference proteome</keyword>
<dbReference type="GO" id="GO:0006198">
    <property type="term" value="P:cAMP catabolic process"/>
    <property type="evidence" value="ECO:0007669"/>
    <property type="project" value="InterPro"/>
</dbReference>
<gene>
    <name evidence="2" type="ORF">EHV23_13105</name>
</gene>
<dbReference type="AlphaFoldDB" id="A0A3R8MRA6"/>
<dbReference type="GO" id="GO:0047555">
    <property type="term" value="F:3',5'-cyclic-GMP phosphodiesterase activity"/>
    <property type="evidence" value="ECO:0007669"/>
    <property type="project" value="TreeGrafter"/>
</dbReference>
<protein>
    <submittedName>
        <fullName evidence="2">3',5'-cyclic-nucleotide phosphodiesterase</fullName>
    </submittedName>
</protein>
<proteinExistence type="predicted"/>